<proteinExistence type="predicted"/>
<evidence type="ECO:0000313" key="1">
    <source>
        <dbReference type="EMBL" id="PNT36342.1"/>
    </source>
</evidence>
<dbReference type="Proteomes" id="UP000006729">
    <property type="component" value="Chromosome 5"/>
</dbReference>
<evidence type="ECO:0000313" key="2">
    <source>
        <dbReference type="Proteomes" id="UP000006729"/>
    </source>
</evidence>
<reference evidence="1 2" key="1">
    <citation type="journal article" date="2006" name="Science">
        <title>The genome of black cottonwood, Populus trichocarpa (Torr. &amp; Gray).</title>
        <authorList>
            <person name="Tuskan G.A."/>
            <person name="Difazio S."/>
            <person name="Jansson S."/>
            <person name="Bohlmann J."/>
            <person name="Grigoriev I."/>
            <person name="Hellsten U."/>
            <person name="Putnam N."/>
            <person name="Ralph S."/>
            <person name="Rombauts S."/>
            <person name="Salamov A."/>
            <person name="Schein J."/>
            <person name="Sterck L."/>
            <person name="Aerts A."/>
            <person name="Bhalerao R.R."/>
            <person name="Bhalerao R.P."/>
            <person name="Blaudez D."/>
            <person name="Boerjan W."/>
            <person name="Brun A."/>
            <person name="Brunner A."/>
            <person name="Busov V."/>
            <person name="Campbell M."/>
            <person name="Carlson J."/>
            <person name="Chalot M."/>
            <person name="Chapman J."/>
            <person name="Chen G.L."/>
            <person name="Cooper D."/>
            <person name="Coutinho P.M."/>
            <person name="Couturier J."/>
            <person name="Covert S."/>
            <person name="Cronk Q."/>
            <person name="Cunningham R."/>
            <person name="Davis J."/>
            <person name="Degroeve S."/>
            <person name="Dejardin A."/>
            <person name="Depamphilis C."/>
            <person name="Detter J."/>
            <person name="Dirks B."/>
            <person name="Dubchak I."/>
            <person name="Duplessis S."/>
            <person name="Ehlting J."/>
            <person name="Ellis B."/>
            <person name="Gendler K."/>
            <person name="Goodstein D."/>
            <person name="Gribskov M."/>
            <person name="Grimwood J."/>
            <person name="Groover A."/>
            <person name="Gunter L."/>
            <person name="Hamberger B."/>
            <person name="Heinze B."/>
            <person name="Helariutta Y."/>
            <person name="Henrissat B."/>
            <person name="Holligan D."/>
            <person name="Holt R."/>
            <person name="Huang W."/>
            <person name="Islam-Faridi N."/>
            <person name="Jones S."/>
            <person name="Jones-Rhoades M."/>
            <person name="Jorgensen R."/>
            <person name="Joshi C."/>
            <person name="Kangasjarvi J."/>
            <person name="Karlsson J."/>
            <person name="Kelleher C."/>
            <person name="Kirkpatrick R."/>
            <person name="Kirst M."/>
            <person name="Kohler A."/>
            <person name="Kalluri U."/>
            <person name="Larimer F."/>
            <person name="Leebens-Mack J."/>
            <person name="Leple J.C."/>
            <person name="Locascio P."/>
            <person name="Lou Y."/>
            <person name="Lucas S."/>
            <person name="Martin F."/>
            <person name="Montanini B."/>
            <person name="Napoli C."/>
            <person name="Nelson D.R."/>
            <person name="Nelson C."/>
            <person name="Nieminen K."/>
            <person name="Nilsson O."/>
            <person name="Pereda V."/>
            <person name="Peter G."/>
            <person name="Philippe R."/>
            <person name="Pilate G."/>
            <person name="Poliakov A."/>
            <person name="Razumovskaya J."/>
            <person name="Richardson P."/>
            <person name="Rinaldi C."/>
            <person name="Ritland K."/>
            <person name="Rouze P."/>
            <person name="Ryaboy D."/>
            <person name="Schmutz J."/>
            <person name="Schrader J."/>
            <person name="Segerman B."/>
            <person name="Shin H."/>
            <person name="Siddiqui A."/>
            <person name="Sterky F."/>
            <person name="Terry A."/>
            <person name="Tsai C.J."/>
            <person name="Uberbacher E."/>
            <person name="Unneberg P."/>
            <person name="Vahala J."/>
            <person name="Wall K."/>
            <person name="Wessler S."/>
            <person name="Yang G."/>
            <person name="Yin T."/>
            <person name="Douglas C."/>
            <person name="Marra M."/>
            <person name="Sandberg G."/>
            <person name="Van de Peer Y."/>
            <person name="Rokhsar D."/>
        </authorList>
    </citation>
    <scope>NUCLEOTIDE SEQUENCE [LARGE SCALE GENOMIC DNA]</scope>
    <source>
        <strain evidence="2">cv. Nisqually</strain>
    </source>
</reference>
<accession>A0A2K2AFP2</accession>
<dbReference type="InParanoid" id="A0A2K2AFP2"/>
<dbReference type="AlphaFoldDB" id="A0A2K2AFP2"/>
<dbReference type="EMBL" id="CM009294">
    <property type="protein sequence ID" value="PNT36342.1"/>
    <property type="molecule type" value="Genomic_DNA"/>
</dbReference>
<name>A0A2K2AFP2_POPTR</name>
<sequence length="73" mass="8558">MSSKRIPRQINAKWQLSDPKRQTFLKTNQTYTCRPEMGPNQTKLKLHKNQNFAVSKPKISNKDHVLITLPFHV</sequence>
<organism evidence="1 2">
    <name type="scientific">Populus trichocarpa</name>
    <name type="common">Western balsam poplar</name>
    <name type="synonym">Populus balsamifera subsp. trichocarpa</name>
    <dbReference type="NCBI Taxonomy" id="3694"/>
    <lineage>
        <taxon>Eukaryota</taxon>
        <taxon>Viridiplantae</taxon>
        <taxon>Streptophyta</taxon>
        <taxon>Embryophyta</taxon>
        <taxon>Tracheophyta</taxon>
        <taxon>Spermatophyta</taxon>
        <taxon>Magnoliopsida</taxon>
        <taxon>eudicotyledons</taxon>
        <taxon>Gunneridae</taxon>
        <taxon>Pentapetalae</taxon>
        <taxon>rosids</taxon>
        <taxon>fabids</taxon>
        <taxon>Malpighiales</taxon>
        <taxon>Salicaceae</taxon>
        <taxon>Saliceae</taxon>
        <taxon>Populus</taxon>
    </lineage>
</organism>
<keyword evidence="2" id="KW-1185">Reference proteome</keyword>
<gene>
    <name evidence="1" type="ORF">POPTR_005G121500</name>
</gene>
<protein>
    <submittedName>
        <fullName evidence="1">Uncharacterized protein</fullName>
    </submittedName>
</protein>